<organism evidence="3 4">
    <name type="scientific">Chitinophaga parva</name>
    <dbReference type="NCBI Taxonomy" id="2169414"/>
    <lineage>
        <taxon>Bacteria</taxon>
        <taxon>Pseudomonadati</taxon>
        <taxon>Bacteroidota</taxon>
        <taxon>Chitinophagia</taxon>
        <taxon>Chitinophagales</taxon>
        <taxon>Chitinophagaceae</taxon>
        <taxon>Chitinophaga</taxon>
    </lineage>
</organism>
<evidence type="ECO:0000259" key="2">
    <source>
        <dbReference type="Pfam" id="PF01841"/>
    </source>
</evidence>
<dbReference type="Pfam" id="PF01841">
    <property type="entry name" value="Transglut_core"/>
    <property type="match status" value="1"/>
</dbReference>
<sequence length="671" mass="75908">MRRFHLLSLFLLTSLSTLGQEKNPYTFGKVSPEDFHKAPYAIDSGAAAVILADAGAAEFDGRTGDMELLTHRYLRAHILKKAGYAAAEFEVYLNDERTDRSDVLQHLRGSTYNLENGAVVETKLDPAQVYVTKNKEDHLVRFTMPNVKEGSIIEVSYDCQYYSMNSPAPWYFQGQYPVLWSQFTMQVPSFYAFAVLPRGYYQLNVTKKESQGSWRWHQDADLSTSYAAQEENGSVSAHVTNYSYTMHNLPALNVESYSSSWYNFASGVEFQLAAVNFGPDESNKHEIIPTWPKLQEELMKRSDYGARLLEDNFYLKEVAEKLTAGKQTDREKAAAIFYWMQHTMGRKPENYLLGQTPLKKAFQERKGTSTEINLLLVEMLRAANLDAWPIILSTRDHGFTYPDYPLYHQYNYTIAWINLQEGPSMLDASEPALAFGQLPLRCYNGHARLMTPDAPAIMLSPDSLHETEVTYVHAELDEEGNLSGSASIMAGYHHALRLRQQGMSSIKENIHAVTGLPKEVAVSNIVVDGKDDPEAPLTLKADFKLAPEESKPDLIYLTPVLAGGESKNPFTQNERLYPVEFGYTQRANYTASITLPDHYKVESLPKPANVMLPDSSASFRYVIQQEGNAVQLRVSMVFKKSFFKPDEYDALRGFFDFIVKKEAETVVLKKQ</sequence>
<dbReference type="SUPFAM" id="SSF54001">
    <property type="entry name" value="Cysteine proteinases"/>
    <property type="match status" value="1"/>
</dbReference>
<dbReference type="OrthoDB" id="98874at2"/>
<feature type="domain" description="Transglutaminase-like" evidence="2">
    <location>
        <begin position="317"/>
        <end position="396"/>
    </location>
</feature>
<reference evidence="3 4" key="1">
    <citation type="submission" date="2018-04" db="EMBL/GenBank/DDBJ databases">
        <title>Chitinophaga fuyangensis sp. nov., isolated from soil in a chemical factory.</title>
        <authorList>
            <person name="Chen K."/>
        </authorList>
    </citation>
    <scope>NUCLEOTIDE SEQUENCE [LARGE SCALE GENOMIC DNA]</scope>
    <source>
        <strain evidence="3 4">LY-1</strain>
    </source>
</reference>
<protein>
    <recommendedName>
        <fullName evidence="2">Transglutaminase-like domain-containing protein</fullName>
    </recommendedName>
</protein>
<evidence type="ECO:0000313" key="3">
    <source>
        <dbReference type="EMBL" id="PUZ25970.1"/>
    </source>
</evidence>
<keyword evidence="4" id="KW-1185">Reference proteome</keyword>
<gene>
    <name evidence="3" type="ORF">DCC81_17145</name>
</gene>
<dbReference type="AlphaFoldDB" id="A0A2T7BI58"/>
<comment type="caution">
    <text evidence="3">The sequence shown here is derived from an EMBL/GenBank/DDBJ whole genome shotgun (WGS) entry which is preliminary data.</text>
</comment>
<feature type="signal peptide" evidence="1">
    <location>
        <begin position="1"/>
        <end position="19"/>
    </location>
</feature>
<evidence type="ECO:0000256" key="1">
    <source>
        <dbReference type="SAM" id="SignalP"/>
    </source>
</evidence>
<dbReference type="InterPro" id="IPR002931">
    <property type="entry name" value="Transglutaminase-like"/>
</dbReference>
<evidence type="ECO:0000313" key="4">
    <source>
        <dbReference type="Proteomes" id="UP000244450"/>
    </source>
</evidence>
<dbReference type="InterPro" id="IPR038765">
    <property type="entry name" value="Papain-like_cys_pep_sf"/>
</dbReference>
<dbReference type="Gene3D" id="2.60.120.1130">
    <property type="match status" value="1"/>
</dbReference>
<accession>A0A2T7BI58</accession>
<dbReference type="RefSeq" id="WP_108687809.1">
    <property type="nucleotide sequence ID" value="NZ_QCYK01000002.1"/>
</dbReference>
<dbReference type="Proteomes" id="UP000244450">
    <property type="component" value="Unassembled WGS sequence"/>
</dbReference>
<dbReference type="Gene3D" id="3.10.620.30">
    <property type="match status" value="1"/>
</dbReference>
<keyword evidence="1" id="KW-0732">Signal</keyword>
<dbReference type="Gene3D" id="2.60.40.3140">
    <property type="match status" value="1"/>
</dbReference>
<dbReference type="EMBL" id="QCYK01000002">
    <property type="protein sequence ID" value="PUZ25970.1"/>
    <property type="molecule type" value="Genomic_DNA"/>
</dbReference>
<proteinExistence type="predicted"/>
<name>A0A2T7BI58_9BACT</name>
<feature type="chain" id="PRO_5015444173" description="Transglutaminase-like domain-containing protein" evidence="1">
    <location>
        <begin position="20"/>
        <end position="671"/>
    </location>
</feature>